<dbReference type="CDD" id="cd16935">
    <property type="entry name" value="HATPase_AgrC-ComD-like"/>
    <property type="match status" value="1"/>
</dbReference>
<feature type="transmembrane region" description="Helical" evidence="1">
    <location>
        <begin position="6"/>
        <end position="28"/>
    </location>
</feature>
<dbReference type="Gene3D" id="3.30.565.10">
    <property type="entry name" value="Histidine kinase-like ATPase, C-terminal domain"/>
    <property type="match status" value="1"/>
</dbReference>
<evidence type="ECO:0000313" key="3">
    <source>
        <dbReference type="EMBL" id="QEZ68566.1"/>
    </source>
</evidence>
<dbReference type="RefSeq" id="WP_150886324.1">
    <property type="nucleotide sequence ID" value="NZ_CP032452.1"/>
</dbReference>
<dbReference type="PANTHER" id="PTHR40448:SF1">
    <property type="entry name" value="TWO-COMPONENT SENSOR HISTIDINE KINASE"/>
    <property type="match status" value="1"/>
</dbReference>
<accession>A0A5P3XBU2</accession>
<protein>
    <submittedName>
        <fullName evidence="3">ATP-binding protein</fullName>
    </submittedName>
</protein>
<proteinExistence type="predicted"/>
<dbReference type="SUPFAM" id="SSF55874">
    <property type="entry name" value="ATPase domain of HSP90 chaperone/DNA topoisomerase II/histidine kinase"/>
    <property type="match status" value="1"/>
</dbReference>
<feature type="transmembrane region" description="Helical" evidence="1">
    <location>
        <begin position="225"/>
        <end position="246"/>
    </location>
</feature>
<evidence type="ECO:0000313" key="4">
    <source>
        <dbReference type="Proteomes" id="UP000326961"/>
    </source>
</evidence>
<feature type="transmembrane region" description="Helical" evidence="1">
    <location>
        <begin position="74"/>
        <end position="95"/>
    </location>
</feature>
<feature type="domain" description="Sensor histidine kinase NatK-like C-terminal" evidence="2">
    <location>
        <begin position="359"/>
        <end position="463"/>
    </location>
</feature>
<dbReference type="GO" id="GO:0042802">
    <property type="term" value="F:identical protein binding"/>
    <property type="evidence" value="ECO:0007669"/>
    <property type="project" value="TreeGrafter"/>
</dbReference>
<keyword evidence="1" id="KW-0812">Transmembrane</keyword>
<reference evidence="3 4" key="1">
    <citation type="submission" date="2018-09" db="EMBL/GenBank/DDBJ databases">
        <title>A clostridial neurotoxin that targets Anopheles mosquitoes.</title>
        <authorList>
            <person name="Contreras E."/>
            <person name="Masuyer G."/>
            <person name="Qureshi N."/>
            <person name="Chawla S."/>
            <person name="Lim H.L."/>
            <person name="Chen J."/>
            <person name="Stenmark P."/>
            <person name="Gill S."/>
        </authorList>
    </citation>
    <scope>NUCLEOTIDE SEQUENCE [LARGE SCALE GENOMIC DNA]</scope>
    <source>
        <strain evidence="3 4">Cbm</strain>
    </source>
</reference>
<feature type="transmembrane region" description="Helical" evidence="1">
    <location>
        <begin position="40"/>
        <end position="62"/>
    </location>
</feature>
<gene>
    <name evidence="3" type="ORF">D4A35_06285</name>
</gene>
<keyword evidence="3" id="KW-0067">ATP-binding</keyword>
<dbReference type="GO" id="GO:0005524">
    <property type="term" value="F:ATP binding"/>
    <property type="evidence" value="ECO:0007669"/>
    <property type="project" value="UniProtKB-KW"/>
</dbReference>
<dbReference type="InterPro" id="IPR032834">
    <property type="entry name" value="NatK-like_C"/>
</dbReference>
<organism evidence="3 4">
    <name type="scientific">Paraclostridium bifermentans</name>
    <name type="common">Clostridium bifermentans</name>
    <dbReference type="NCBI Taxonomy" id="1490"/>
    <lineage>
        <taxon>Bacteria</taxon>
        <taxon>Bacillati</taxon>
        <taxon>Bacillota</taxon>
        <taxon>Clostridia</taxon>
        <taxon>Peptostreptococcales</taxon>
        <taxon>Peptostreptococcaceae</taxon>
        <taxon>Paraclostridium</taxon>
    </lineage>
</organism>
<dbReference type="EMBL" id="CP032452">
    <property type="protein sequence ID" value="QEZ68566.1"/>
    <property type="molecule type" value="Genomic_DNA"/>
</dbReference>
<evidence type="ECO:0000259" key="2">
    <source>
        <dbReference type="Pfam" id="PF14501"/>
    </source>
</evidence>
<feature type="transmembrane region" description="Helical" evidence="1">
    <location>
        <begin position="107"/>
        <end position="131"/>
    </location>
</feature>
<evidence type="ECO:0000256" key="1">
    <source>
        <dbReference type="SAM" id="Phobius"/>
    </source>
</evidence>
<keyword evidence="1" id="KW-1133">Transmembrane helix</keyword>
<dbReference type="Pfam" id="PF14501">
    <property type="entry name" value="HATPase_c_5"/>
    <property type="match status" value="1"/>
</dbReference>
<keyword evidence="3" id="KW-0547">Nucleotide-binding</keyword>
<feature type="transmembrane region" description="Helical" evidence="1">
    <location>
        <begin position="192"/>
        <end position="213"/>
    </location>
</feature>
<feature type="transmembrane region" description="Helical" evidence="1">
    <location>
        <begin position="151"/>
        <end position="172"/>
    </location>
</feature>
<dbReference type="Proteomes" id="UP000326961">
    <property type="component" value="Chromosome"/>
</dbReference>
<dbReference type="PANTHER" id="PTHR40448">
    <property type="entry name" value="TWO-COMPONENT SENSOR HISTIDINE KINASE"/>
    <property type="match status" value="1"/>
</dbReference>
<dbReference type="AlphaFoldDB" id="A0A5P3XBU2"/>
<sequence>MLRENCVYLLIILISSSIELITLNVLLNEFAELKNNRKKIVTNLIIFILLFSICKIIAVSIIAEANWTIKESELWTPIIKSTKVLISVILIIVFVKINYEMKSIKSLIVSIGYILFLGLLNEGTYAFLILICNRLEGMDYLNLSDYWYYTFRYAKLVFLEVNILTNLLLIYIVSITKALKLKFSLNNTQYRYIFFSIILNLLSAILIFATIYKTTQSVTDFALDFVIALISSSILILNIFFMWLIIRVSKDSNLRAENKCIKENIQLQHQYYLNMQESQMKVKKLYHDMKNHMICIENLYGKNEYVESINNQLKECNSIFNTNNMILDIILNDKKRICESKGIDLIANINFKECNFIDSADVCSIFSNMIDNAIEACENIEDNSISKKINIKGTIVKSLYIIKCENPKNNIIKLKSGKILTNKKDKFLHGIGISSMKNSIEKYNGNLEVNDLNTRFLINICIPLKPDENNLYIKNA</sequence>
<dbReference type="InterPro" id="IPR036890">
    <property type="entry name" value="HATPase_C_sf"/>
</dbReference>
<name>A0A5P3XBU2_PARBF</name>
<keyword evidence="1" id="KW-0472">Membrane</keyword>